<protein>
    <recommendedName>
        <fullName evidence="3">Alpha/beta hydrolase fold-3 domain-containing protein</fullName>
    </recommendedName>
</protein>
<evidence type="ECO:0000259" key="3">
    <source>
        <dbReference type="Pfam" id="PF07859"/>
    </source>
</evidence>
<evidence type="ECO:0000256" key="2">
    <source>
        <dbReference type="ARBA" id="ARBA00022801"/>
    </source>
</evidence>
<dbReference type="InterPro" id="IPR050300">
    <property type="entry name" value="GDXG_lipolytic_enzyme"/>
</dbReference>
<name>A0A818ZXF4_9BILA</name>
<sequence>MLVLNHDDVEREISGFLQRNIPISVESVGESFDKRIKRERDPRLSDETLAFHQFVATLQPLSDISSMDLMRKFCEDLHAKANEKLIGIFKGNLQEKHVTTNSTDIPISIYTPVNTNKDKLVIYFHGGGWTSGSRRTHQTIVNLLADATKTIWISVEYRLGPEHKYPIWLDDSCDVTQHIIENKESYGVDQTAKIGVAGDSAGAHISASICQTMKNIDFQILIYGSYDFTFVAPSLKEFTEPQYFSSPPMLDWILKNAFDDGVDMNDPRISVFLNKSPEKLPPTLFIVAELDPFRDDSYAYKKILDKAGVKNKLVLIKGVVHAFFGLPGIYPKACAEAVDAVREFMASIS</sequence>
<evidence type="ECO:0000256" key="1">
    <source>
        <dbReference type="ARBA" id="ARBA00010515"/>
    </source>
</evidence>
<keyword evidence="2" id="KW-0378">Hydrolase</keyword>
<gene>
    <name evidence="4" type="ORF">FNK824_LOCUS13788</name>
</gene>
<dbReference type="InterPro" id="IPR013094">
    <property type="entry name" value="AB_hydrolase_3"/>
</dbReference>
<dbReference type="SUPFAM" id="SSF53474">
    <property type="entry name" value="alpha/beta-Hydrolases"/>
    <property type="match status" value="1"/>
</dbReference>
<dbReference type="AlphaFoldDB" id="A0A818ZXF4"/>
<dbReference type="PANTHER" id="PTHR48081:SF8">
    <property type="entry name" value="ALPHA_BETA HYDROLASE FOLD-3 DOMAIN-CONTAINING PROTEIN-RELATED"/>
    <property type="match status" value="1"/>
</dbReference>
<evidence type="ECO:0000313" key="5">
    <source>
        <dbReference type="Proteomes" id="UP000663874"/>
    </source>
</evidence>
<comment type="caution">
    <text evidence="4">The sequence shown here is derived from an EMBL/GenBank/DDBJ whole genome shotgun (WGS) entry which is preliminary data.</text>
</comment>
<dbReference type="EMBL" id="CAJOBE010001840">
    <property type="protein sequence ID" value="CAF3778600.1"/>
    <property type="molecule type" value="Genomic_DNA"/>
</dbReference>
<organism evidence="4 5">
    <name type="scientific">Rotaria sordida</name>
    <dbReference type="NCBI Taxonomy" id="392033"/>
    <lineage>
        <taxon>Eukaryota</taxon>
        <taxon>Metazoa</taxon>
        <taxon>Spiralia</taxon>
        <taxon>Gnathifera</taxon>
        <taxon>Rotifera</taxon>
        <taxon>Eurotatoria</taxon>
        <taxon>Bdelloidea</taxon>
        <taxon>Philodinida</taxon>
        <taxon>Philodinidae</taxon>
        <taxon>Rotaria</taxon>
    </lineage>
</organism>
<dbReference type="Gene3D" id="3.40.50.1820">
    <property type="entry name" value="alpha/beta hydrolase"/>
    <property type="match status" value="1"/>
</dbReference>
<feature type="domain" description="Alpha/beta hydrolase fold-3" evidence="3">
    <location>
        <begin position="121"/>
        <end position="324"/>
    </location>
</feature>
<dbReference type="Proteomes" id="UP000663874">
    <property type="component" value="Unassembled WGS sequence"/>
</dbReference>
<dbReference type="PROSITE" id="PS01173">
    <property type="entry name" value="LIPASE_GDXG_HIS"/>
    <property type="match status" value="1"/>
</dbReference>
<dbReference type="Pfam" id="PF07859">
    <property type="entry name" value="Abhydrolase_3"/>
    <property type="match status" value="1"/>
</dbReference>
<proteinExistence type="inferred from homology"/>
<accession>A0A818ZXF4</accession>
<dbReference type="GO" id="GO:0016787">
    <property type="term" value="F:hydrolase activity"/>
    <property type="evidence" value="ECO:0007669"/>
    <property type="project" value="UniProtKB-KW"/>
</dbReference>
<reference evidence="4" key="1">
    <citation type="submission" date="2021-02" db="EMBL/GenBank/DDBJ databases">
        <authorList>
            <person name="Nowell W R."/>
        </authorList>
    </citation>
    <scope>NUCLEOTIDE SEQUENCE</scope>
</reference>
<dbReference type="InterPro" id="IPR029058">
    <property type="entry name" value="AB_hydrolase_fold"/>
</dbReference>
<dbReference type="InterPro" id="IPR002168">
    <property type="entry name" value="Lipase_GDXG_HIS_AS"/>
</dbReference>
<comment type="similarity">
    <text evidence="1">Belongs to the 'GDXG' lipolytic enzyme family.</text>
</comment>
<evidence type="ECO:0000313" key="4">
    <source>
        <dbReference type="EMBL" id="CAF3778600.1"/>
    </source>
</evidence>
<dbReference type="PANTHER" id="PTHR48081">
    <property type="entry name" value="AB HYDROLASE SUPERFAMILY PROTEIN C4A8.06C"/>
    <property type="match status" value="1"/>
</dbReference>